<dbReference type="InterPro" id="IPR001387">
    <property type="entry name" value="Cro/C1-type_HTH"/>
</dbReference>
<dbReference type="GO" id="GO:0030246">
    <property type="term" value="F:carbohydrate binding"/>
    <property type="evidence" value="ECO:0007669"/>
    <property type="project" value="InterPro"/>
</dbReference>
<dbReference type="PANTHER" id="PTHR34294:SF1">
    <property type="entry name" value="TRANSCRIPTIONAL REGULATOR LSRR"/>
    <property type="match status" value="1"/>
</dbReference>
<evidence type="ECO:0000256" key="4">
    <source>
        <dbReference type="ARBA" id="ARBA00023163"/>
    </source>
</evidence>
<accession>A0A2I1I7N2</accession>
<proteinExistence type="inferred from homology"/>
<evidence type="ECO:0000313" key="6">
    <source>
        <dbReference type="EMBL" id="PKY67103.1"/>
    </source>
</evidence>
<keyword evidence="2" id="KW-0805">Transcription regulation</keyword>
<name>A0A2I1I7N2_9ACTO</name>
<dbReference type="Gene3D" id="3.40.50.1360">
    <property type="match status" value="1"/>
</dbReference>
<dbReference type="AlphaFoldDB" id="A0A2I1I7N2"/>
<dbReference type="SUPFAM" id="SSF100950">
    <property type="entry name" value="NagB/RpiA/CoA transferase-like"/>
    <property type="match status" value="1"/>
</dbReference>
<dbReference type="EMBL" id="PKKJ01000001">
    <property type="protein sequence ID" value="PKY67103.1"/>
    <property type="molecule type" value="Genomic_DNA"/>
</dbReference>
<evidence type="ECO:0000259" key="5">
    <source>
        <dbReference type="PROSITE" id="PS50943"/>
    </source>
</evidence>
<dbReference type="PANTHER" id="PTHR34294">
    <property type="entry name" value="TRANSCRIPTIONAL REGULATOR-RELATED"/>
    <property type="match status" value="1"/>
</dbReference>
<evidence type="ECO:0000256" key="3">
    <source>
        <dbReference type="ARBA" id="ARBA00023125"/>
    </source>
</evidence>
<dbReference type="RefSeq" id="WP_101627597.1">
    <property type="nucleotide sequence ID" value="NZ_PKKJ01000001.1"/>
</dbReference>
<dbReference type="GO" id="GO:0003677">
    <property type="term" value="F:DNA binding"/>
    <property type="evidence" value="ECO:0007669"/>
    <property type="project" value="UniProtKB-KW"/>
</dbReference>
<dbReference type="PROSITE" id="PS50943">
    <property type="entry name" value="HTH_CROC1"/>
    <property type="match status" value="1"/>
</dbReference>
<dbReference type="Pfam" id="PF01381">
    <property type="entry name" value="HTH_3"/>
    <property type="match status" value="1"/>
</dbReference>
<evidence type="ECO:0000256" key="2">
    <source>
        <dbReference type="ARBA" id="ARBA00023015"/>
    </source>
</evidence>
<dbReference type="Gene3D" id="1.10.10.10">
    <property type="entry name" value="Winged helix-like DNA-binding domain superfamily/Winged helix DNA-binding domain"/>
    <property type="match status" value="1"/>
</dbReference>
<evidence type="ECO:0000313" key="7">
    <source>
        <dbReference type="Proteomes" id="UP000234545"/>
    </source>
</evidence>
<dbReference type="Proteomes" id="UP000234545">
    <property type="component" value="Unassembled WGS sequence"/>
</dbReference>
<evidence type="ECO:0000256" key="1">
    <source>
        <dbReference type="ARBA" id="ARBA00010466"/>
    </source>
</evidence>
<protein>
    <submittedName>
        <fullName evidence="6">RNA polymerase subunit sigma-70</fullName>
    </submittedName>
</protein>
<gene>
    <name evidence="6" type="ORF">CYJ25_02410</name>
</gene>
<keyword evidence="4" id="KW-0804">Transcription</keyword>
<comment type="caution">
    <text evidence="6">The sequence shown here is derived from an EMBL/GenBank/DDBJ whole genome shotgun (WGS) entry which is preliminary data.</text>
</comment>
<dbReference type="InterPro" id="IPR037171">
    <property type="entry name" value="NagB/RpiA_transferase-like"/>
</dbReference>
<organism evidence="6 7">
    <name type="scientific">Schaalia turicensis</name>
    <dbReference type="NCBI Taxonomy" id="131111"/>
    <lineage>
        <taxon>Bacteria</taxon>
        <taxon>Bacillati</taxon>
        <taxon>Actinomycetota</taxon>
        <taxon>Actinomycetes</taxon>
        <taxon>Actinomycetales</taxon>
        <taxon>Actinomycetaceae</taxon>
        <taxon>Schaalia</taxon>
    </lineage>
</organism>
<comment type="similarity">
    <text evidence="1">Belongs to the SorC transcriptional regulatory family.</text>
</comment>
<reference evidence="6 7" key="1">
    <citation type="submission" date="2017-12" db="EMBL/GenBank/DDBJ databases">
        <title>Phylogenetic diversity of female urinary microbiome.</title>
        <authorList>
            <person name="Thomas-White K."/>
            <person name="Wolfe A.J."/>
        </authorList>
    </citation>
    <scope>NUCLEOTIDE SEQUENCE [LARGE SCALE GENOMIC DNA]</scope>
    <source>
        <strain evidence="6 7">UMB0250</strain>
    </source>
</reference>
<dbReference type="OrthoDB" id="186585at2"/>
<dbReference type="InterPro" id="IPR051054">
    <property type="entry name" value="SorC_transcr_regulators"/>
</dbReference>
<sequence length="315" mass="34075">MDKKDEQAIDAVRLYFERGLSQAEVAAKMGISRPTVAKLLLRGKEAGFVTVEIRDPRETSSVLGEQLAQRFGLVEARVVHGSGASEREILDDLGRVGAGLVESLVEDGMSVGVSWGRTMNAIASRLRRTLRRDVEIVQLKGGSSHSSEVTNDFEVMRAFCETFNAIPRYLPLPVIFEDVRTLEIVRSDPYIATILEAGRQTDLVVFTVGDVSTESLAISHSRLKGSETTELLAKAVGDACSRFFTAEGEIAVPGIDERTVGISLKDLASRPIRVLVAGGPKKAVAFATALRMGLATHVVVDQDLARVLLAESVRA</sequence>
<dbReference type="InterPro" id="IPR007324">
    <property type="entry name" value="Sugar-bd_dom_put"/>
</dbReference>
<dbReference type="InterPro" id="IPR036388">
    <property type="entry name" value="WH-like_DNA-bd_sf"/>
</dbReference>
<feature type="domain" description="HTH cro/C1-type" evidence="5">
    <location>
        <begin position="17"/>
        <end position="39"/>
    </location>
</feature>
<keyword evidence="3" id="KW-0238">DNA-binding</keyword>
<dbReference type="Pfam" id="PF04198">
    <property type="entry name" value="Sugar-bind"/>
    <property type="match status" value="1"/>
</dbReference>